<accession>A0A9K3H772</accession>
<evidence type="ECO:0000313" key="1">
    <source>
        <dbReference type="EMBL" id="KAF5768568.1"/>
    </source>
</evidence>
<name>A0A9K3H772_HELAN</name>
<dbReference type="EMBL" id="MNCJ02000329">
    <property type="protein sequence ID" value="KAF5768568.1"/>
    <property type="molecule type" value="Genomic_DNA"/>
</dbReference>
<proteinExistence type="predicted"/>
<comment type="caution">
    <text evidence="1">The sequence shown here is derived from an EMBL/GenBank/DDBJ whole genome shotgun (WGS) entry which is preliminary data.</text>
</comment>
<dbReference type="AlphaFoldDB" id="A0A9K3H772"/>
<reference evidence="1" key="1">
    <citation type="journal article" date="2017" name="Nature">
        <title>The sunflower genome provides insights into oil metabolism, flowering and Asterid evolution.</title>
        <authorList>
            <person name="Badouin H."/>
            <person name="Gouzy J."/>
            <person name="Grassa C.J."/>
            <person name="Murat F."/>
            <person name="Staton S.E."/>
            <person name="Cottret L."/>
            <person name="Lelandais-Briere C."/>
            <person name="Owens G.L."/>
            <person name="Carrere S."/>
            <person name="Mayjonade B."/>
            <person name="Legrand L."/>
            <person name="Gill N."/>
            <person name="Kane N.C."/>
            <person name="Bowers J.E."/>
            <person name="Hubner S."/>
            <person name="Bellec A."/>
            <person name="Berard A."/>
            <person name="Berges H."/>
            <person name="Blanchet N."/>
            <person name="Boniface M.C."/>
            <person name="Brunel D."/>
            <person name="Catrice O."/>
            <person name="Chaidir N."/>
            <person name="Claudel C."/>
            <person name="Donnadieu C."/>
            <person name="Faraut T."/>
            <person name="Fievet G."/>
            <person name="Helmstetter N."/>
            <person name="King M."/>
            <person name="Knapp S.J."/>
            <person name="Lai Z."/>
            <person name="Le Paslier M.C."/>
            <person name="Lippi Y."/>
            <person name="Lorenzon L."/>
            <person name="Mandel J.R."/>
            <person name="Marage G."/>
            <person name="Marchand G."/>
            <person name="Marquand E."/>
            <person name="Bret-Mestries E."/>
            <person name="Morien E."/>
            <person name="Nambeesan S."/>
            <person name="Nguyen T."/>
            <person name="Pegot-Espagnet P."/>
            <person name="Pouilly N."/>
            <person name="Raftis F."/>
            <person name="Sallet E."/>
            <person name="Schiex T."/>
            <person name="Thomas J."/>
            <person name="Vandecasteele C."/>
            <person name="Vares D."/>
            <person name="Vear F."/>
            <person name="Vautrin S."/>
            <person name="Crespi M."/>
            <person name="Mangin B."/>
            <person name="Burke J.M."/>
            <person name="Salse J."/>
            <person name="Munos S."/>
            <person name="Vincourt P."/>
            <person name="Rieseberg L.H."/>
            <person name="Langlade N.B."/>
        </authorList>
    </citation>
    <scope>NUCLEOTIDE SEQUENCE</scope>
    <source>
        <tissue evidence="1">Leaves</tissue>
    </source>
</reference>
<protein>
    <submittedName>
        <fullName evidence="1">Uncharacterized protein</fullName>
    </submittedName>
</protein>
<dbReference type="Proteomes" id="UP000215914">
    <property type="component" value="Unassembled WGS sequence"/>
</dbReference>
<reference evidence="1" key="2">
    <citation type="submission" date="2020-06" db="EMBL/GenBank/DDBJ databases">
        <title>Helianthus annuus Genome sequencing and assembly Release 2.</title>
        <authorList>
            <person name="Gouzy J."/>
            <person name="Langlade N."/>
            <person name="Munos S."/>
        </authorList>
    </citation>
    <scope>NUCLEOTIDE SEQUENCE</scope>
    <source>
        <tissue evidence="1">Leaves</tissue>
    </source>
</reference>
<organism evidence="1 2">
    <name type="scientific">Helianthus annuus</name>
    <name type="common">Common sunflower</name>
    <dbReference type="NCBI Taxonomy" id="4232"/>
    <lineage>
        <taxon>Eukaryota</taxon>
        <taxon>Viridiplantae</taxon>
        <taxon>Streptophyta</taxon>
        <taxon>Embryophyta</taxon>
        <taxon>Tracheophyta</taxon>
        <taxon>Spermatophyta</taxon>
        <taxon>Magnoliopsida</taxon>
        <taxon>eudicotyledons</taxon>
        <taxon>Gunneridae</taxon>
        <taxon>Pentapetalae</taxon>
        <taxon>asterids</taxon>
        <taxon>campanulids</taxon>
        <taxon>Asterales</taxon>
        <taxon>Asteraceae</taxon>
        <taxon>Asteroideae</taxon>
        <taxon>Heliantheae alliance</taxon>
        <taxon>Heliantheae</taxon>
        <taxon>Helianthus</taxon>
    </lineage>
</organism>
<sequence>MGRSLTFHLNNGHIELDSKEKHKARTLVVRHFGSQGPLKVNLRLGTRLHGNGERRNVGQWSNHRTLLVC</sequence>
<evidence type="ECO:0000313" key="2">
    <source>
        <dbReference type="Proteomes" id="UP000215914"/>
    </source>
</evidence>
<dbReference type="Gramene" id="mRNA:HanXRQr2_Chr14g0637911">
    <property type="protein sequence ID" value="mRNA:HanXRQr2_Chr14g0637911"/>
    <property type="gene ID" value="HanXRQr2_Chr14g0637911"/>
</dbReference>
<keyword evidence="2" id="KW-1185">Reference proteome</keyword>
<gene>
    <name evidence="1" type="ORF">HanXRQr2_Chr14g0637911</name>
</gene>